<dbReference type="KEGG" id="cthe:Chro_5810"/>
<reference evidence="6 7" key="1">
    <citation type="submission" date="2012-06" db="EMBL/GenBank/DDBJ databases">
        <title>Finished plasmid 1 of genome of Chroococcidiopsis thermalis PCC 7203.</title>
        <authorList>
            <consortium name="US DOE Joint Genome Institute"/>
            <person name="Gugger M."/>
            <person name="Coursin T."/>
            <person name="Rippka R."/>
            <person name="Tandeau De Marsac N."/>
            <person name="Huntemann M."/>
            <person name="Wei C.-L."/>
            <person name="Han J."/>
            <person name="Detter J.C."/>
            <person name="Han C."/>
            <person name="Tapia R."/>
            <person name="Davenport K."/>
            <person name="Daligault H."/>
            <person name="Erkkila T."/>
            <person name="Gu W."/>
            <person name="Munk A.C.C."/>
            <person name="Teshima H."/>
            <person name="Xu Y."/>
            <person name="Chain P."/>
            <person name="Chen A."/>
            <person name="Krypides N."/>
            <person name="Mavromatis K."/>
            <person name="Markowitz V."/>
            <person name="Szeto E."/>
            <person name="Ivanova N."/>
            <person name="Mikhailova N."/>
            <person name="Ovchinnikova G."/>
            <person name="Pagani I."/>
            <person name="Pati A."/>
            <person name="Goodwin L."/>
            <person name="Peters L."/>
            <person name="Pitluck S."/>
            <person name="Woyke T."/>
            <person name="Kerfeld C."/>
        </authorList>
    </citation>
    <scope>NUCLEOTIDE SEQUENCE [LARGE SCALE GENOMIC DNA]</scope>
    <source>
        <strain evidence="6 7">PCC 7203</strain>
        <plasmid evidence="6 7">pCHRO.01</plasmid>
    </source>
</reference>
<evidence type="ECO:0000256" key="2">
    <source>
        <dbReference type="ARBA" id="ARBA00023125"/>
    </source>
</evidence>
<evidence type="ECO:0000313" key="6">
    <source>
        <dbReference type="EMBL" id="AFY91149.1"/>
    </source>
</evidence>
<evidence type="ECO:0000256" key="3">
    <source>
        <dbReference type="PROSITE-ProRule" id="PRU00169"/>
    </source>
</evidence>
<dbReference type="HOGENOM" id="CLU_000445_90_10_3"/>
<keyword evidence="6" id="KW-0614">Plasmid</keyword>
<dbReference type="Pfam" id="PF00072">
    <property type="entry name" value="Response_reg"/>
    <property type="match status" value="1"/>
</dbReference>
<dbReference type="PROSITE" id="PS50110">
    <property type="entry name" value="RESPONSE_REGULATORY"/>
    <property type="match status" value="1"/>
</dbReference>
<dbReference type="PRINTS" id="PR00038">
    <property type="entry name" value="HTHLUXR"/>
</dbReference>
<dbReference type="InParanoid" id="K9UA81"/>
<dbReference type="Gene3D" id="3.40.50.2300">
    <property type="match status" value="1"/>
</dbReference>
<dbReference type="SUPFAM" id="SSF46894">
    <property type="entry name" value="C-terminal effector domain of the bipartite response regulators"/>
    <property type="match status" value="1"/>
</dbReference>
<geneLocation type="plasmid" evidence="6 7">
    <name>pCHRO.01</name>
</geneLocation>
<dbReference type="InterPro" id="IPR039420">
    <property type="entry name" value="WalR-like"/>
</dbReference>
<dbReference type="InterPro" id="IPR016032">
    <property type="entry name" value="Sig_transdc_resp-reg_C-effctor"/>
</dbReference>
<dbReference type="GO" id="GO:0000160">
    <property type="term" value="P:phosphorelay signal transduction system"/>
    <property type="evidence" value="ECO:0007669"/>
    <property type="project" value="InterPro"/>
</dbReference>
<evidence type="ECO:0000313" key="7">
    <source>
        <dbReference type="Proteomes" id="UP000010384"/>
    </source>
</evidence>
<dbReference type="InterPro" id="IPR011006">
    <property type="entry name" value="CheY-like_superfamily"/>
</dbReference>
<keyword evidence="7" id="KW-1185">Reference proteome</keyword>
<dbReference type="SMART" id="SM00448">
    <property type="entry name" value="REC"/>
    <property type="match status" value="1"/>
</dbReference>
<proteinExistence type="predicted"/>
<accession>K9UA81</accession>
<dbReference type="CDD" id="cd17535">
    <property type="entry name" value="REC_NarL-like"/>
    <property type="match status" value="1"/>
</dbReference>
<dbReference type="InterPro" id="IPR001789">
    <property type="entry name" value="Sig_transdc_resp-reg_receiver"/>
</dbReference>
<feature type="domain" description="HTH luxR-type" evidence="4">
    <location>
        <begin position="162"/>
        <end position="227"/>
    </location>
</feature>
<protein>
    <submittedName>
        <fullName evidence="6">Two component transcriptional regulator, LuxR family</fullName>
    </submittedName>
</protein>
<organism evidence="6 7">
    <name type="scientific">Chroococcidiopsis thermalis (strain PCC 7203)</name>
    <dbReference type="NCBI Taxonomy" id="251229"/>
    <lineage>
        <taxon>Bacteria</taxon>
        <taxon>Bacillati</taxon>
        <taxon>Cyanobacteriota</taxon>
        <taxon>Cyanophyceae</taxon>
        <taxon>Chroococcidiopsidales</taxon>
        <taxon>Chroococcidiopsidaceae</taxon>
        <taxon>Chroococcidiopsis</taxon>
    </lineage>
</organism>
<dbReference type="PROSITE" id="PS50043">
    <property type="entry name" value="HTH_LUXR_2"/>
    <property type="match status" value="1"/>
</dbReference>
<dbReference type="EMBL" id="CP003598">
    <property type="protein sequence ID" value="AFY91149.1"/>
    <property type="molecule type" value="Genomic_DNA"/>
</dbReference>
<evidence type="ECO:0000259" key="4">
    <source>
        <dbReference type="PROSITE" id="PS50043"/>
    </source>
</evidence>
<dbReference type="CDD" id="cd06170">
    <property type="entry name" value="LuxR_C_like"/>
    <property type="match status" value="1"/>
</dbReference>
<dbReference type="PANTHER" id="PTHR43214">
    <property type="entry name" value="TWO-COMPONENT RESPONSE REGULATOR"/>
    <property type="match status" value="1"/>
</dbReference>
<evidence type="ECO:0000256" key="1">
    <source>
        <dbReference type="ARBA" id="ARBA00022553"/>
    </source>
</evidence>
<dbReference type="GO" id="GO:0006355">
    <property type="term" value="P:regulation of DNA-templated transcription"/>
    <property type="evidence" value="ECO:0007669"/>
    <property type="project" value="InterPro"/>
</dbReference>
<name>K9UA81_CHRTP</name>
<dbReference type="Pfam" id="PF00196">
    <property type="entry name" value="GerE"/>
    <property type="match status" value="1"/>
</dbReference>
<evidence type="ECO:0000259" key="5">
    <source>
        <dbReference type="PROSITE" id="PS50110"/>
    </source>
</evidence>
<dbReference type="GO" id="GO:0003677">
    <property type="term" value="F:DNA binding"/>
    <property type="evidence" value="ECO:0007669"/>
    <property type="project" value="UniProtKB-KW"/>
</dbReference>
<dbReference type="SUPFAM" id="SSF52172">
    <property type="entry name" value="CheY-like"/>
    <property type="match status" value="1"/>
</dbReference>
<sequence length="244" mass="27557">MTSIATRTIKIVLVEDHKITRFGINTLLSTKADLQVCGEAATAAEGLNLVDLYQPDIVIIDINLPDKNGLELTEEIKYKYSNIKVIVLSGETHKEIVKSAFGNGADSYCSKLAEDEKLLEAVYATSRGESWVDSKISKPIVEEFRTNRKEVVQFSEQNFYQYMLRPDRLTAKELEVLQLICAGMSNEEIATNLCISPGTVRTHTHKIFQKLNVNSRTQAMRVAIERGLVDTETIARIRRKYNKE</sequence>
<dbReference type="InterPro" id="IPR000792">
    <property type="entry name" value="Tscrpt_reg_LuxR_C"/>
</dbReference>
<keyword evidence="2" id="KW-0238">DNA-binding</keyword>
<dbReference type="OrthoDB" id="9780153at2"/>
<keyword evidence="1 3" id="KW-0597">Phosphoprotein</keyword>
<feature type="domain" description="Response regulatory" evidence="5">
    <location>
        <begin position="10"/>
        <end position="126"/>
    </location>
</feature>
<dbReference type="RefSeq" id="WP_015163086.1">
    <property type="nucleotide sequence ID" value="NC_019699.1"/>
</dbReference>
<dbReference type="SMART" id="SM00421">
    <property type="entry name" value="HTH_LUXR"/>
    <property type="match status" value="1"/>
</dbReference>
<gene>
    <name evidence="6" type="ORF">Chro_5810</name>
</gene>
<feature type="modified residue" description="4-aspartylphosphate" evidence="3">
    <location>
        <position position="61"/>
    </location>
</feature>
<dbReference type="InterPro" id="IPR058245">
    <property type="entry name" value="NreC/VraR/RcsB-like_REC"/>
</dbReference>
<dbReference type="Proteomes" id="UP000010384">
    <property type="component" value="Plasmid pCHRO.01"/>
</dbReference>
<dbReference type="AlphaFoldDB" id="K9UA81"/>